<protein>
    <submittedName>
        <fullName evidence="2">Polysaccharide pyruvyl transferase family protein</fullName>
    </submittedName>
</protein>
<organism evidence="2 3">
    <name type="scientific">Streptomyces pathocidini</name>
    <dbReference type="NCBI Taxonomy" id="1650571"/>
    <lineage>
        <taxon>Bacteria</taxon>
        <taxon>Bacillati</taxon>
        <taxon>Actinomycetota</taxon>
        <taxon>Actinomycetes</taxon>
        <taxon>Kitasatosporales</taxon>
        <taxon>Streptomycetaceae</taxon>
        <taxon>Streptomyces</taxon>
    </lineage>
</organism>
<proteinExistence type="predicted"/>
<name>A0ABW7URD3_9ACTN</name>
<dbReference type="GO" id="GO:0016740">
    <property type="term" value="F:transferase activity"/>
    <property type="evidence" value="ECO:0007669"/>
    <property type="project" value="UniProtKB-KW"/>
</dbReference>
<comment type="caution">
    <text evidence="2">The sequence shown here is derived from an EMBL/GenBank/DDBJ whole genome shotgun (WGS) entry which is preliminary data.</text>
</comment>
<dbReference type="PANTHER" id="PTHR36836:SF1">
    <property type="entry name" value="COLANIC ACID BIOSYNTHESIS PROTEIN WCAK"/>
    <property type="match status" value="1"/>
</dbReference>
<dbReference type="Proteomes" id="UP001611548">
    <property type="component" value="Unassembled WGS sequence"/>
</dbReference>
<reference evidence="2 3" key="1">
    <citation type="submission" date="2024-10" db="EMBL/GenBank/DDBJ databases">
        <title>The Natural Products Discovery Center: Release of the First 8490 Sequenced Strains for Exploring Actinobacteria Biosynthetic Diversity.</title>
        <authorList>
            <person name="Kalkreuter E."/>
            <person name="Kautsar S.A."/>
            <person name="Yang D."/>
            <person name="Bader C.D."/>
            <person name="Teijaro C.N."/>
            <person name="Fluegel L."/>
            <person name="Davis C.M."/>
            <person name="Simpson J.R."/>
            <person name="Lauterbach L."/>
            <person name="Steele A.D."/>
            <person name="Gui C."/>
            <person name="Meng S."/>
            <person name="Li G."/>
            <person name="Viehrig K."/>
            <person name="Ye F."/>
            <person name="Su P."/>
            <person name="Kiefer A.F."/>
            <person name="Nichols A."/>
            <person name="Cepeda A.J."/>
            <person name="Yan W."/>
            <person name="Fan B."/>
            <person name="Jiang Y."/>
            <person name="Adhikari A."/>
            <person name="Zheng C.-J."/>
            <person name="Schuster L."/>
            <person name="Cowan T.M."/>
            <person name="Smanski M.J."/>
            <person name="Chevrette M.G."/>
            <person name="De Carvalho L.P.S."/>
            <person name="Shen B."/>
        </authorList>
    </citation>
    <scope>NUCLEOTIDE SEQUENCE [LARGE SCALE GENOMIC DNA]</scope>
    <source>
        <strain evidence="2 3">NPDC020327</strain>
    </source>
</reference>
<keyword evidence="3" id="KW-1185">Reference proteome</keyword>
<dbReference type="InterPro" id="IPR007345">
    <property type="entry name" value="Polysacch_pyruvyl_Trfase"/>
</dbReference>
<keyword evidence="2" id="KW-0808">Transferase</keyword>
<dbReference type="RefSeq" id="WP_055470344.1">
    <property type="nucleotide sequence ID" value="NZ_JBIRWE010000003.1"/>
</dbReference>
<gene>
    <name evidence="2" type="ORF">ACH429_09920</name>
</gene>
<evidence type="ECO:0000313" key="3">
    <source>
        <dbReference type="Proteomes" id="UP001611548"/>
    </source>
</evidence>
<evidence type="ECO:0000259" key="1">
    <source>
        <dbReference type="Pfam" id="PF04230"/>
    </source>
</evidence>
<dbReference type="EMBL" id="JBIRWE010000003">
    <property type="protein sequence ID" value="MFI1964426.1"/>
    <property type="molecule type" value="Genomic_DNA"/>
</dbReference>
<dbReference type="PANTHER" id="PTHR36836">
    <property type="entry name" value="COLANIC ACID BIOSYNTHESIS PROTEIN WCAK"/>
    <property type="match status" value="1"/>
</dbReference>
<feature type="domain" description="Polysaccharide pyruvyl transferase" evidence="1">
    <location>
        <begin position="17"/>
        <end position="276"/>
    </location>
</feature>
<sequence length="360" mass="39128">MSKRRRIIYLGWQGYHNFGDDLIHQTWRTALADPLDIEAPLAPLADSGRVALRTLGHRLRLAGTERIVLLGGGTALGFDIWGEHAQRALSLYRADSLVIAGAGAPASHDGFALGLFPANWARWQGISDVALLGVRGPLSRDECATHWRDTTVIGDPALLYPRLMPLRPAPRERHIIGVCLGAAPASRFDTATVVEAVRSYRSTHPDSTVRVLQLADTDAEVSRTLAEQLQAEVVVFRDGVQSMMESIADCSILLSERLHGTIAAVACGVPAVPLSYATKCDDFWLSVTGELPLLTPGTTRDQILAELHRATDPVRLAETAGRVERLQERLLAAVAALRHWQNGEISTQQLSAPDSAKALR</sequence>
<evidence type="ECO:0000313" key="2">
    <source>
        <dbReference type="EMBL" id="MFI1964426.1"/>
    </source>
</evidence>
<accession>A0ABW7URD3</accession>
<dbReference type="Pfam" id="PF04230">
    <property type="entry name" value="PS_pyruv_trans"/>
    <property type="match status" value="1"/>
</dbReference>